<evidence type="ECO:0000313" key="2">
    <source>
        <dbReference type="Proteomes" id="UP000706525"/>
    </source>
</evidence>
<dbReference type="Pfam" id="PF11047">
    <property type="entry name" value="SopD"/>
    <property type="match status" value="1"/>
</dbReference>
<organism evidence="1 2">
    <name type="scientific">Cupriavidus pampae</name>
    <dbReference type="NCBI Taxonomy" id="659251"/>
    <lineage>
        <taxon>Bacteria</taxon>
        <taxon>Pseudomonadati</taxon>
        <taxon>Pseudomonadota</taxon>
        <taxon>Betaproteobacteria</taxon>
        <taxon>Burkholderiales</taxon>
        <taxon>Burkholderiaceae</taxon>
        <taxon>Cupriavidus</taxon>
    </lineage>
</organism>
<evidence type="ECO:0000313" key="1">
    <source>
        <dbReference type="EMBL" id="CAG9185883.1"/>
    </source>
</evidence>
<keyword evidence="2" id="KW-1185">Reference proteome</keyword>
<name>A0ABN7ZK49_9BURK</name>
<protein>
    <submittedName>
        <fullName evidence="1">Uncharacterized protein</fullName>
    </submittedName>
</protein>
<dbReference type="EMBL" id="CAJZAG010000016">
    <property type="protein sequence ID" value="CAG9185883.1"/>
    <property type="molecule type" value="Genomic_DNA"/>
</dbReference>
<reference evidence="1 2" key="1">
    <citation type="submission" date="2021-08" db="EMBL/GenBank/DDBJ databases">
        <authorList>
            <person name="Peeters C."/>
        </authorList>
    </citation>
    <scope>NUCLEOTIDE SEQUENCE [LARGE SCALE GENOMIC DNA]</scope>
    <source>
        <strain evidence="1 2">LMG 32289</strain>
    </source>
</reference>
<dbReference type="Proteomes" id="UP000706525">
    <property type="component" value="Unassembled WGS sequence"/>
</dbReference>
<comment type="caution">
    <text evidence="1">The sequence shown here is derived from an EMBL/GenBank/DDBJ whole genome shotgun (WGS) entry which is preliminary data.</text>
</comment>
<proteinExistence type="predicted"/>
<gene>
    <name evidence="1" type="ORF">LMG32289_06142</name>
</gene>
<sequence length="386" mass="42057">MSIGFTANTITSGLNDQHHLHGIKNSSLSAKEGVALALSFFLPVVGQLLFVAYKAYDRNQQRDAMADFSKALIREIQHVKPNAQSCSIQVNGEPVEILEVEGSDSTIGLKFSYCGQDAFQPAMSLKGLTLKIAEDMLHGPGDYGASKQDIAWTCATIFSAPAMFPEAVKDAANDALCSLLSERSGIFRLKHVPRITNPAEAQIVARLVGQCLATCEGADLSEISPMTIRNKILKAGNVSQLLVETFRGGDVEEPVELDRVFDAGLAAQDKQLLARLNGGNYDPKTLFGNIGYNHNNAYTAFHHAHPLVLYLIRDFSPASDTRDYVAGKSDEGMNQLAFDAALQSYAFFNANDVKISKVLTRFYTAHNQTLNISDHAQNRNCALLGR</sequence>
<dbReference type="InterPro" id="IPR022747">
    <property type="entry name" value="SopD"/>
</dbReference>
<dbReference type="RefSeq" id="WP_223995200.1">
    <property type="nucleotide sequence ID" value="NZ_CAJZAG010000016.1"/>
</dbReference>
<accession>A0ABN7ZK49</accession>